<name>A0A2U1PXB6_ARTAN</name>
<gene>
    <name evidence="2" type="ORF">CTI12_AA101810</name>
</gene>
<evidence type="ECO:0000313" key="3">
    <source>
        <dbReference type="Proteomes" id="UP000245207"/>
    </source>
</evidence>
<organism evidence="2 3">
    <name type="scientific">Artemisia annua</name>
    <name type="common">Sweet wormwood</name>
    <dbReference type="NCBI Taxonomy" id="35608"/>
    <lineage>
        <taxon>Eukaryota</taxon>
        <taxon>Viridiplantae</taxon>
        <taxon>Streptophyta</taxon>
        <taxon>Embryophyta</taxon>
        <taxon>Tracheophyta</taxon>
        <taxon>Spermatophyta</taxon>
        <taxon>Magnoliopsida</taxon>
        <taxon>eudicotyledons</taxon>
        <taxon>Gunneridae</taxon>
        <taxon>Pentapetalae</taxon>
        <taxon>asterids</taxon>
        <taxon>campanulids</taxon>
        <taxon>Asterales</taxon>
        <taxon>Asteraceae</taxon>
        <taxon>Asteroideae</taxon>
        <taxon>Anthemideae</taxon>
        <taxon>Artemisiinae</taxon>
        <taxon>Artemisia</taxon>
    </lineage>
</organism>
<reference evidence="2 3" key="1">
    <citation type="journal article" date="2018" name="Mol. Plant">
        <title>The genome of Artemisia annua provides insight into the evolution of Asteraceae family and artemisinin biosynthesis.</title>
        <authorList>
            <person name="Shen Q."/>
            <person name="Zhang L."/>
            <person name="Liao Z."/>
            <person name="Wang S."/>
            <person name="Yan T."/>
            <person name="Shi P."/>
            <person name="Liu M."/>
            <person name="Fu X."/>
            <person name="Pan Q."/>
            <person name="Wang Y."/>
            <person name="Lv Z."/>
            <person name="Lu X."/>
            <person name="Zhang F."/>
            <person name="Jiang W."/>
            <person name="Ma Y."/>
            <person name="Chen M."/>
            <person name="Hao X."/>
            <person name="Li L."/>
            <person name="Tang Y."/>
            <person name="Lv G."/>
            <person name="Zhou Y."/>
            <person name="Sun X."/>
            <person name="Brodelius P.E."/>
            <person name="Rose J.K.C."/>
            <person name="Tang K."/>
        </authorList>
    </citation>
    <scope>NUCLEOTIDE SEQUENCE [LARGE SCALE GENOMIC DNA]</scope>
    <source>
        <strain evidence="3">cv. Huhao1</strain>
        <tissue evidence="2">Leaf</tissue>
    </source>
</reference>
<comment type="caution">
    <text evidence="2">The sequence shown here is derived from an EMBL/GenBank/DDBJ whole genome shotgun (WGS) entry which is preliminary data.</text>
</comment>
<dbReference type="PANTHER" id="PTHR16134">
    <property type="entry name" value="F-BOX/TPR REPEAT PROTEIN POF3"/>
    <property type="match status" value="1"/>
</dbReference>
<dbReference type="EMBL" id="PKPP01000636">
    <property type="protein sequence ID" value="PWA90357.1"/>
    <property type="molecule type" value="Genomic_DNA"/>
</dbReference>
<keyword evidence="3" id="KW-1185">Reference proteome</keyword>
<feature type="domain" description="COI1 F-box" evidence="1">
    <location>
        <begin position="247"/>
        <end position="275"/>
    </location>
</feature>
<dbReference type="PANTHER" id="PTHR16134:SF43">
    <property type="entry name" value="CORONATINE-INSENSITIVE PROTEIN 1"/>
    <property type="match status" value="1"/>
</dbReference>
<accession>A0A2U1PXB6</accession>
<dbReference type="STRING" id="35608.A0A2U1PXB6"/>
<dbReference type="SMART" id="SM00367">
    <property type="entry name" value="LRR_CC"/>
    <property type="match status" value="5"/>
</dbReference>
<dbReference type="Pfam" id="PF18511">
    <property type="entry name" value="F-box_5"/>
    <property type="match status" value="2"/>
</dbReference>
<dbReference type="Gene3D" id="1.20.1280.50">
    <property type="match status" value="1"/>
</dbReference>
<dbReference type="SUPFAM" id="SSF52047">
    <property type="entry name" value="RNI-like"/>
    <property type="match status" value="2"/>
</dbReference>
<proteinExistence type="predicted"/>
<dbReference type="Gene3D" id="3.80.10.10">
    <property type="entry name" value="Ribonuclease Inhibitor"/>
    <property type="match status" value="2"/>
</dbReference>
<sequence>MEQVFNFVIPYIHNANDLNSISLVSRKLYELDYLTRKHVTGHAHYDPNPSRVSHRFPFIVSLTLKGAPHKDFAKVLDIDITPWIKEISVKFKVLKALRIRGMVVADEDLELLARTRGKDLRSLSIHKCELFSEDGLMYVSKYCDELRTLCLENNTVVRRANGEWLHELALHNTVIETFHFGYAFDRYDVKDVTLLAKNCCNSLVSLKIFPCLLIDLGDAFSHAIKLEYFSGALFNENRDYSARILTPYIHNANDLNSISLVSRKLYELDNLTRKHVTVHTHYAPNPSRVSHRFPFIESLTLKGTPHKDFAKVLDIDITPWIKEISVKFKVLKALRIRGMVVADEDLELLARTCGKDLRSLRIHKCELFSEDGLMYVSRYCNELRTLCLKNNTVVRRANGEWLRELALHNTVIETFHFGYAFDRYDVKDVTLLAKNYCNSLVSLKIFPCLLIDLGDAFSHAIKLEYFSGALFNENGDYSGFKFPMNISGLCICYLPEASFPFLLPYCFLFESCSNLEVLHTEDICGDTGLQVIGVFCKKLRKLTYGGQVTHMGLVALAQGCYNLKYLHVGLSDISNEAMECIGTHLKNLRDFWMILVKKDGITDLPLDNGVRAMLMGCSKLKRLHISLCHGGLTDMGLGYIGKYGHTLRYLFLGCTGESDAGLLE</sequence>
<dbReference type="GO" id="GO:0031146">
    <property type="term" value="P:SCF-dependent proteasomal ubiquitin-dependent protein catabolic process"/>
    <property type="evidence" value="ECO:0007669"/>
    <property type="project" value="TreeGrafter"/>
</dbReference>
<protein>
    <recommendedName>
        <fullName evidence="1">COI1 F-box domain-containing protein</fullName>
    </recommendedName>
</protein>
<dbReference type="OrthoDB" id="550575at2759"/>
<evidence type="ECO:0000313" key="2">
    <source>
        <dbReference type="EMBL" id="PWA90357.1"/>
    </source>
</evidence>
<dbReference type="AlphaFoldDB" id="A0A2U1PXB6"/>
<dbReference type="GO" id="GO:0019005">
    <property type="term" value="C:SCF ubiquitin ligase complex"/>
    <property type="evidence" value="ECO:0007669"/>
    <property type="project" value="TreeGrafter"/>
</dbReference>
<dbReference type="InterPro" id="IPR032675">
    <property type="entry name" value="LRR_dom_sf"/>
</dbReference>
<dbReference type="InterPro" id="IPR041567">
    <property type="entry name" value="COI1_F-box"/>
</dbReference>
<dbReference type="InterPro" id="IPR006553">
    <property type="entry name" value="Leu-rich_rpt_Cys-con_subtyp"/>
</dbReference>
<dbReference type="Proteomes" id="UP000245207">
    <property type="component" value="Unassembled WGS sequence"/>
</dbReference>
<evidence type="ECO:0000259" key="1">
    <source>
        <dbReference type="Pfam" id="PF18511"/>
    </source>
</evidence>
<feature type="domain" description="COI1 F-box" evidence="1">
    <location>
        <begin position="2"/>
        <end position="38"/>
    </location>
</feature>